<gene>
    <name evidence="1" type="ORF">BDY19DRAFT_630281</name>
</gene>
<accession>A0ACB8UB37</accession>
<protein>
    <submittedName>
        <fullName evidence="1">Uncharacterized protein</fullName>
    </submittedName>
</protein>
<organism evidence="1 2">
    <name type="scientific">Irpex rosettiformis</name>
    <dbReference type="NCBI Taxonomy" id="378272"/>
    <lineage>
        <taxon>Eukaryota</taxon>
        <taxon>Fungi</taxon>
        <taxon>Dikarya</taxon>
        <taxon>Basidiomycota</taxon>
        <taxon>Agaricomycotina</taxon>
        <taxon>Agaricomycetes</taxon>
        <taxon>Polyporales</taxon>
        <taxon>Irpicaceae</taxon>
        <taxon>Irpex</taxon>
    </lineage>
</organism>
<proteinExistence type="predicted"/>
<dbReference type="Proteomes" id="UP001055072">
    <property type="component" value="Unassembled WGS sequence"/>
</dbReference>
<evidence type="ECO:0000313" key="2">
    <source>
        <dbReference type="Proteomes" id="UP001055072"/>
    </source>
</evidence>
<name>A0ACB8UB37_9APHY</name>
<reference evidence="1" key="1">
    <citation type="journal article" date="2021" name="Environ. Microbiol.">
        <title>Gene family expansions and transcriptome signatures uncover fungal adaptations to wood decay.</title>
        <authorList>
            <person name="Hage H."/>
            <person name="Miyauchi S."/>
            <person name="Viragh M."/>
            <person name="Drula E."/>
            <person name="Min B."/>
            <person name="Chaduli D."/>
            <person name="Navarro D."/>
            <person name="Favel A."/>
            <person name="Norest M."/>
            <person name="Lesage-Meessen L."/>
            <person name="Balint B."/>
            <person name="Merenyi Z."/>
            <person name="de Eugenio L."/>
            <person name="Morin E."/>
            <person name="Martinez A.T."/>
            <person name="Baldrian P."/>
            <person name="Stursova M."/>
            <person name="Martinez M.J."/>
            <person name="Novotny C."/>
            <person name="Magnuson J.K."/>
            <person name="Spatafora J.W."/>
            <person name="Maurice S."/>
            <person name="Pangilinan J."/>
            <person name="Andreopoulos W."/>
            <person name="LaButti K."/>
            <person name="Hundley H."/>
            <person name="Na H."/>
            <person name="Kuo A."/>
            <person name="Barry K."/>
            <person name="Lipzen A."/>
            <person name="Henrissat B."/>
            <person name="Riley R."/>
            <person name="Ahrendt S."/>
            <person name="Nagy L.G."/>
            <person name="Grigoriev I.V."/>
            <person name="Martin F."/>
            <person name="Rosso M.N."/>
        </authorList>
    </citation>
    <scope>NUCLEOTIDE SEQUENCE</scope>
    <source>
        <strain evidence="1">CBS 384.51</strain>
    </source>
</reference>
<sequence length="171" mass="19316">MSSLGASIPPELFEHILFYVGDRKRLMLSEDPRARREEMKHLSACALTCVYWAQMTRGRMFDRLILRSAKSISGLQSLLHASPSDRLGSLGTILKELVICYKLGDLLWFYNVPGLVASGANKLHWVDFHILGPVPPAFTAGNTRRSILHPLFFAVPRVMPMTSFHKFTIFV</sequence>
<keyword evidence="2" id="KW-1185">Reference proteome</keyword>
<dbReference type="EMBL" id="MU274905">
    <property type="protein sequence ID" value="KAI0091512.1"/>
    <property type="molecule type" value="Genomic_DNA"/>
</dbReference>
<evidence type="ECO:0000313" key="1">
    <source>
        <dbReference type="EMBL" id="KAI0091512.1"/>
    </source>
</evidence>
<comment type="caution">
    <text evidence="1">The sequence shown here is derived from an EMBL/GenBank/DDBJ whole genome shotgun (WGS) entry which is preliminary data.</text>
</comment>